<evidence type="ECO:0000313" key="2">
    <source>
        <dbReference type="EMBL" id="SDB85296.1"/>
    </source>
</evidence>
<evidence type="ECO:0000259" key="1">
    <source>
        <dbReference type="PROSITE" id="PS50075"/>
    </source>
</evidence>
<reference evidence="3" key="1">
    <citation type="submission" date="2016-09" db="EMBL/GenBank/DDBJ databases">
        <authorList>
            <person name="Varghese N."/>
            <person name="Submissions S."/>
        </authorList>
    </citation>
    <scope>NUCLEOTIDE SEQUENCE [LARGE SCALE GENOMIC DNA]</scope>
    <source>
        <strain evidence="3">ANC 4667</strain>
    </source>
</reference>
<dbReference type="EMBL" id="FMYO01000001">
    <property type="protein sequence ID" value="SDB85296.1"/>
    <property type="molecule type" value="Genomic_DNA"/>
</dbReference>
<dbReference type="Pfam" id="PF00550">
    <property type="entry name" value="PP-binding"/>
    <property type="match status" value="1"/>
</dbReference>
<feature type="domain" description="Carrier" evidence="1">
    <location>
        <begin position="170"/>
        <end position="243"/>
    </location>
</feature>
<dbReference type="InterPro" id="IPR036736">
    <property type="entry name" value="ACP-like_sf"/>
</dbReference>
<accession>A0A1G6GVZ1</accession>
<gene>
    <name evidence="2" type="ORF">SAMN05421732_101333</name>
</gene>
<dbReference type="AlphaFoldDB" id="A0A1G6GVZ1"/>
<evidence type="ECO:0000313" key="3">
    <source>
        <dbReference type="Proteomes" id="UP000243468"/>
    </source>
</evidence>
<keyword evidence="3" id="KW-1185">Reference proteome</keyword>
<organism evidence="2 3">
    <name type="scientific">Acinetobacter kookii</name>
    <dbReference type="NCBI Taxonomy" id="1226327"/>
    <lineage>
        <taxon>Bacteria</taxon>
        <taxon>Pseudomonadati</taxon>
        <taxon>Pseudomonadota</taxon>
        <taxon>Gammaproteobacteria</taxon>
        <taxon>Moraxellales</taxon>
        <taxon>Moraxellaceae</taxon>
        <taxon>Acinetobacter</taxon>
    </lineage>
</organism>
<name>A0A1G6GVZ1_9GAMM</name>
<dbReference type="PROSITE" id="PS50075">
    <property type="entry name" value="CARRIER"/>
    <property type="match status" value="1"/>
</dbReference>
<sequence length="245" mass="27259">MQVLDESSPMLYPMPKKIQLAPSQAKWQLSSIESVLVLVGLQNLRTMAGIQDSDLMTHLVQITNKAKALDIPIVDLYGDDLTQGMQQLGEYASSHPQLIFAGQVTPMLKQILPHLQSVTEQICVVDDAILLSNQEQHIQWIDNISAQALHHMNSYSLTRLWDLSAPSHYVLSSRGIMLAVAEQLNMDALEIDPDVDLRQYSLDSVAMVTLVGIWRAHGANIRYEDVLKHNSLHALVSFVLQSVGS</sequence>
<proteinExistence type="predicted"/>
<dbReference type="Proteomes" id="UP000243468">
    <property type="component" value="Unassembled WGS sequence"/>
</dbReference>
<dbReference type="Gene3D" id="1.10.1200.10">
    <property type="entry name" value="ACP-like"/>
    <property type="match status" value="1"/>
</dbReference>
<dbReference type="STRING" id="1226327.SAMN05421732_101333"/>
<dbReference type="InterPro" id="IPR009081">
    <property type="entry name" value="PP-bd_ACP"/>
</dbReference>
<protein>
    <submittedName>
        <fullName evidence="2">Aryl carrier domain-containing protein</fullName>
    </submittedName>
</protein>
<dbReference type="SUPFAM" id="SSF47336">
    <property type="entry name" value="ACP-like"/>
    <property type="match status" value="1"/>
</dbReference>